<dbReference type="RefSeq" id="WP_168138166.1">
    <property type="nucleotide sequence ID" value="NZ_JAAVJR010000004.1"/>
</dbReference>
<evidence type="ECO:0000313" key="2">
    <source>
        <dbReference type="Proteomes" id="UP000703674"/>
    </source>
</evidence>
<reference evidence="1 2" key="1">
    <citation type="submission" date="2020-03" db="EMBL/GenBank/DDBJ databases">
        <title>Salinimicrobium sp. nov, isolated from SCS.</title>
        <authorList>
            <person name="Cao W.R."/>
        </authorList>
    </citation>
    <scope>NUCLEOTIDE SEQUENCE [LARGE SCALE GENOMIC DNA]</scope>
    <source>
        <strain evidence="2">J15B91</strain>
    </source>
</reference>
<sequence length="152" mass="18074">MKFQYVFLMIFCMWQGNIFGQESSVNRPIEIKTPAETKSLWQTIYFAEDEFQLNLVSWNHNIFDVKLKLRMEDELSSEENYRILSQVSFFDLEWNYRIGPVSISWSVENLLNMNSPEFAIEGNLERDLWTGDRVIFEHASDFRVNTAISYSF</sequence>
<dbReference type="Proteomes" id="UP000703674">
    <property type="component" value="Unassembled WGS sequence"/>
</dbReference>
<organism evidence="1 2">
    <name type="scientific">Salinimicrobium oceani</name>
    <dbReference type="NCBI Taxonomy" id="2722702"/>
    <lineage>
        <taxon>Bacteria</taxon>
        <taxon>Pseudomonadati</taxon>
        <taxon>Bacteroidota</taxon>
        <taxon>Flavobacteriia</taxon>
        <taxon>Flavobacteriales</taxon>
        <taxon>Flavobacteriaceae</taxon>
        <taxon>Salinimicrobium</taxon>
    </lineage>
</organism>
<proteinExistence type="predicted"/>
<keyword evidence="2" id="KW-1185">Reference proteome</keyword>
<name>A0ABX1CXU5_9FLAO</name>
<dbReference type="EMBL" id="JAAVJR010000004">
    <property type="protein sequence ID" value="NJW53067.1"/>
    <property type="molecule type" value="Genomic_DNA"/>
</dbReference>
<comment type="caution">
    <text evidence="1">The sequence shown here is derived from an EMBL/GenBank/DDBJ whole genome shotgun (WGS) entry which is preliminary data.</text>
</comment>
<evidence type="ECO:0000313" key="1">
    <source>
        <dbReference type="EMBL" id="NJW53067.1"/>
    </source>
</evidence>
<accession>A0ABX1CXU5</accession>
<gene>
    <name evidence="1" type="ORF">HC175_09050</name>
</gene>
<evidence type="ECO:0008006" key="3">
    <source>
        <dbReference type="Google" id="ProtNLM"/>
    </source>
</evidence>
<protein>
    <recommendedName>
        <fullName evidence="3">TonB-dependent receptor</fullName>
    </recommendedName>
</protein>